<dbReference type="AlphaFoldDB" id="A0A1M7FR85"/>
<gene>
    <name evidence="1" type="ORF">SAMN05444398_10985</name>
</gene>
<dbReference type="Proteomes" id="UP000183974">
    <property type="component" value="Unassembled WGS sequence"/>
</dbReference>
<accession>A0A1M7FR85</accession>
<sequence length="293" mass="32492">MRCDQLSQICARHLGNAYDFSVQSQSPMRDGDMLRQSVQDLQGAIVILLKGVAKLFGSEGMEMLHEKTRGICIDYVDATVAESFSPFAAVHIGASHAGCAILEDHLGKSSRVVGQSEVALLTHHADPRLDRYEMQKLHSLRTVYMGHPQNLFLPEAAARHVSLLNYFDDSSIGDVFSALCCFNMHYCVRPRQQSALARNMAKPFTKGFNAAALGANVMTTRDTADAEYYLGPDYPFLLDDAEESTILAGLEKARELYDTPAWQEASERMAHVRELTSEAHIMGEMKAILSRFA</sequence>
<organism evidence="1 2">
    <name type="scientific">Roseovarius pacificus</name>
    <dbReference type="NCBI Taxonomy" id="337701"/>
    <lineage>
        <taxon>Bacteria</taxon>
        <taxon>Pseudomonadati</taxon>
        <taxon>Pseudomonadota</taxon>
        <taxon>Alphaproteobacteria</taxon>
        <taxon>Rhodobacterales</taxon>
        <taxon>Roseobacteraceae</taxon>
        <taxon>Roseovarius</taxon>
    </lineage>
</organism>
<dbReference type="STRING" id="337701.SAMN05444398_10985"/>
<evidence type="ECO:0000313" key="2">
    <source>
        <dbReference type="Proteomes" id="UP000183974"/>
    </source>
</evidence>
<keyword evidence="2" id="KW-1185">Reference proteome</keyword>
<evidence type="ECO:0008006" key="3">
    <source>
        <dbReference type="Google" id="ProtNLM"/>
    </source>
</evidence>
<evidence type="ECO:0000313" key="1">
    <source>
        <dbReference type="EMBL" id="SHM06288.1"/>
    </source>
</evidence>
<protein>
    <recommendedName>
        <fullName evidence="3">Glycosyl transferases group 1</fullName>
    </recommendedName>
</protein>
<dbReference type="EMBL" id="FRBR01000009">
    <property type="protein sequence ID" value="SHM06288.1"/>
    <property type="molecule type" value="Genomic_DNA"/>
</dbReference>
<reference evidence="1 2" key="1">
    <citation type="submission" date="2016-11" db="EMBL/GenBank/DDBJ databases">
        <authorList>
            <person name="Jaros S."/>
            <person name="Januszkiewicz K."/>
            <person name="Wedrychowicz H."/>
        </authorList>
    </citation>
    <scope>NUCLEOTIDE SEQUENCE [LARGE SCALE GENOMIC DNA]</scope>
    <source>
        <strain evidence="1 2">DSM 29589</strain>
    </source>
</reference>
<proteinExistence type="predicted"/>
<name>A0A1M7FR85_9RHOB</name>